<dbReference type="EMBL" id="CAFBIX010000037">
    <property type="protein sequence ID" value="CAB4848990.1"/>
    <property type="molecule type" value="Genomic_DNA"/>
</dbReference>
<gene>
    <name evidence="7" type="ORF">UFOPK2648_00690</name>
    <name evidence="8" type="ORF">UFOPK3037_01297</name>
    <name evidence="9" type="ORF">UFOPK3278_00931</name>
    <name evidence="5" type="ORF">UFOPK3406_01322</name>
    <name evidence="6" type="ORF">UFOPK3925_01528</name>
    <name evidence="10" type="ORF">UFOPK4097_01081</name>
</gene>
<dbReference type="GO" id="GO:0003677">
    <property type="term" value="F:DNA binding"/>
    <property type="evidence" value="ECO:0007669"/>
    <property type="project" value="InterPro"/>
</dbReference>
<evidence type="ECO:0000313" key="10">
    <source>
        <dbReference type="EMBL" id="CAB5023593.1"/>
    </source>
</evidence>
<dbReference type="FunFam" id="3.30.420.10:FF:000045">
    <property type="entry name" value="3'-5' exonuclease DinG"/>
    <property type="match status" value="1"/>
</dbReference>
<protein>
    <submittedName>
        <fullName evidence="7">Unannotated protein</fullName>
    </submittedName>
</protein>
<dbReference type="PANTHER" id="PTHR30231:SF4">
    <property type="entry name" value="PROTEIN NEN2"/>
    <property type="match status" value="1"/>
</dbReference>
<accession>A0A6J6Q990</accession>
<name>A0A6J6Q990_9ZZZZ</name>
<sequence length="218" mass="23141">MDSRFANPGDVGHFLHYGGAGGTHELDQDFVVVDVETSGLDPAAGARVIEIAAVRIRPNGELVDSMSTLINPGDGDTGADWIHGITPAMVANAPTFEQVFDEFARVLDNAVFVAHHAKFDEGFVAAEAEIAGVNLAVMPAICTYWLARSSVKGTENFKLGTLATHFGISQVGAHSALDDARVVATMLPKMLASYGSLTYFTSPQPQPRLGQTGKLLTR</sequence>
<dbReference type="Gene3D" id="3.30.420.10">
    <property type="entry name" value="Ribonuclease H-like superfamily/Ribonuclease H"/>
    <property type="match status" value="1"/>
</dbReference>
<dbReference type="AlphaFoldDB" id="A0A6J6Q990"/>
<dbReference type="SUPFAM" id="SSF53098">
    <property type="entry name" value="Ribonuclease H-like"/>
    <property type="match status" value="1"/>
</dbReference>
<dbReference type="SMART" id="SM00479">
    <property type="entry name" value="EXOIII"/>
    <property type="match status" value="1"/>
</dbReference>
<reference evidence="7" key="1">
    <citation type="submission" date="2020-05" db="EMBL/GenBank/DDBJ databases">
        <authorList>
            <person name="Chiriac C."/>
            <person name="Salcher M."/>
            <person name="Ghai R."/>
            <person name="Kavagutti S V."/>
        </authorList>
    </citation>
    <scope>NUCLEOTIDE SEQUENCE</scope>
</reference>
<evidence type="ECO:0000256" key="1">
    <source>
        <dbReference type="ARBA" id="ARBA00022722"/>
    </source>
</evidence>
<evidence type="ECO:0000313" key="8">
    <source>
        <dbReference type="EMBL" id="CAB4810928.1"/>
    </source>
</evidence>
<evidence type="ECO:0000313" key="6">
    <source>
        <dbReference type="EMBL" id="CAB4345224.1"/>
    </source>
</evidence>
<dbReference type="NCBIfam" id="TIGR00573">
    <property type="entry name" value="dnaq"/>
    <property type="match status" value="1"/>
</dbReference>
<dbReference type="EMBL" id="CAESAD010000017">
    <property type="protein sequence ID" value="CAB4345224.1"/>
    <property type="molecule type" value="Genomic_DNA"/>
</dbReference>
<feature type="domain" description="Exonuclease" evidence="4">
    <location>
        <begin position="29"/>
        <end position="196"/>
    </location>
</feature>
<dbReference type="GO" id="GO:0005829">
    <property type="term" value="C:cytosol"/>
    <property type="evidence" value="ECO:0007669"/>
    <property type="project" value="TreeGrafter"/>
</dbReference>
<evidence type="ECO:0000313" key="9">
    <source>
        <dbReference type="EMBL" id="CAB4848990.1"/>
    </source>
</evidence>
<dbReference type="CDD" id="cd06127">
    <property type="entry name" value="DEDDh"/>
    <property type="match status" value="1"/>
</dbReference>
<dbReference type="InterPro" id="IPR036397">
    <property type="entry name" value="RNaseH_sf"/>
</dbReference>
<dbReference type="PANTHER" id="PTHR30231">
    <property type="entry name" value="DNA POLYMERASE III SUBUNIT EPSILON"/>
    <property type="match status" value="1"/>
</dbReference>
<dbReference type="GO" id="GO:0003887">
    <property type="term" value="F:DNA-directed DNA polymerase activity"/>
    <property type="evidence" value="ECO:0007669"/>
    <property type="project" value="InterPro"/>
</dbReference>
<evidence type="ECO:0000256" key="2">
    <source>
        <dbReference type="ARBA" id="ARBA00022801"/>
    </source>
</evidence>
<dbReference type="EMBL" id="CAFBPK010000018">
    <property type="protein sequence ID" value="CAB5023593.1"/>
    <property type="molecule type" value="Genomic_DNA"/>
</dbReference>
<dbReference type="InterPro" id="IPR013520">
    <property type="entry name" value="Ribonucl_H"/>
</dbReference>
<dbReference type="GO" id="GO:0006260">
    <property type="term" value="P:DNA replication"/>
    <property type="evidence" value="ECO:0007669"/>
    <property type="project" value="InterPro"/>
</dbReference>
<dbReference type="GO" id="GO:0008408">
    <property type="term" value="F:3'-5' exonuclease activity"/>
    <property type="evidence" value="ECO:0007669"/>
    <property type="project" value="TreeGrafter"/>
</dbReference>
<dbReference type="EMBL" id="CAEZYC010000030">
    <property type="protein sequence ID" value="CAB4707579.1"/>
    <property type="molecule type" value="Genomic_DNA"/>
</dbReference>
<keyword evidence="1" id="KW-0540">Nuclease</keyword>
<keyword evidence="3" id="KW-0269">Exonuclease</keyword>
<evidence type="ECO:0000313" key="5">
    <source>
        <dbReference type="EMBL" id="CAB4344071.1"/>
    </source>
</evidence>
<evidence type="ECO:0000256" key="3">
    <source>
        <dbReference type="ARBA" id="ARBA00022839"/>
    </source>
</evidence>
<organism evidence="7">
    <name type="scientific">freshwater metagenome</name>
    <dbReference type="NCBI Taxonomy" id="449393"/>
    <lineage>
        <taxon>unclassified sequences</taxon>
        <taxon>metagenomes</taxon>
        <taxon>ecological metagenomes</taxon>
    </lineage>
</organism>
<dbReference type="EMBL" id="CAFAAO010000020">
    <property type="protein sequence ID" value="CAB4810928.1"/>
    <property type="molecule type" value="Genomic_DNA"/>
</dbReference>
<evidence type="ECO:0000313" key="7">
    <source>
        <dbReference type="EMBL" id="CAB4707579.1"/>
    </source>
</evidence>
<dbReference type="Pfam" id="PF00929">
    <property type="entry name" value="RNase_T"/>
    <property type="match status" value="1"/>
</dbReference>
<dbReference type="InterPro" id="IPR006054">
    <property type="entry name" value="DnaQ"/>
</dbReference>
<dbReference type="EMBL" id="CAESAI010000049">
    <property type="protein sequence ID" value="CAB4344071.1"/>
    <property type="molecule type" value="Genomic_DNA"/>
</dbReference>
<evidence type="ECO:0000259" key="4">
    <source>
        <dbReference type="SMART" id="SM00479"/>
    </source>
</evidence>
<proteinExistence type="predicted"/>
<keyword evidence="2" id="KW-0378">Hydrolase</keyword>
<dbReference type="InterPro" id="IPR012337">
    <property type="entry name" value="RNaseH-like_sf"/>
</dbReference>